<evidence type="ECO:0000313" key="3">
    <source>
        <dbReference type="Proteomes" id="UP000185578"/>
    </source>
</evidence>
<reference evidence="2 3" key="1">
    <citation type="submission" date="2016-12" db="EMBL/GenBank/DDBJ databases">
        <authorList>
            <person name="Song W.-J."/>
            <person name="Kurnit D.M."/>
        </authorList>
    </citation>
    <scope>NUCLEOTIDE SEQUENCE [LARGE SCALE GENOMIC DNA]</scope>
    <source>
        <strain evidence="2 3">PCL1601</strain>
    </source>
</reference>
<sequence>MSFCVGRQYGRSTGPGLWGQNEKTPQPVSPGARRVCDVFVVGGATAVGYLWRLQSQNCAKNLEWGLSVFDRCAVDREPARSCRGRRMFM</sequence>
<protein>
    <submittedName>
        <fullName evidence="2">Uncharacterized protein</fullName>
    </submittedName>
</protein>
<dbReference type="OrthoDB" id="6905876at2"/>
<evidence type="ECO:0000313" key="2">
    <source>
        <dbReference type="EMBL" id="OLF55117.1"/>
    </source>
</evidence>
<feature type="region of interest" description="Disordered" evidence="1">
    <location>
        <begin position="1"/>
        <end position="29"/>
    </location>
</feature>
<comment type="caution">
    <text evidence="2">The sequence shown here is derived from an EMBL/GenBank/DDBJ whole genome shotgun (WGS) entry which is preliminary data.</text>
</comment>
<dbReference type="Proteomes" id="UP000185578">
    <property type="component" value="Unassembled WGS sequence"/>
</dbReference>
<dbReference type="EMBL" id="MSCT01000008">
    <property type="protein sequence ID" value="OLF55117.1"/>
    <property type="molecule type" value="Genomic_DNA"/>
</dbReference>
<organism evidence="2 3">
    <name type="scientific">Pseudomonas chlororaphis</name>
    <dbReference type="NCBI Taxonomy" id="587753"/>
    <lineage>
        <taxon>Bacteria</taxon>
        <taxon>Pseudomonadati</taxon>
        <taxon>Pseudomonadota</taxon>
        <taxon>Gammaproteobacteria</taxon>
        <taxon>Pseudomonadales</taxon>
        <taxon>Pseudomonadaceae</taxon>
        <taxon>Pseudomonas</taxon>
    </lineage>
</organism>
<gene>
    <name evidence="2" type="ORF">BTN82_08955</name>
</gene>
<name>A0A1Q8ETJ4_9PSED</name>
<proteinExistence type="predicted"/>
<dbReference type="AlphaFoldDB" id="A0A1Q8ETJ4"/>
<evidence type="ECO:0000256" key="1">
    <source>
        <dbReference type="SAM" id="MobiDB-lite"/>
    </source>
</evidence>
<accession>A0A1Q8ETJ4</accession>